<feature type="active site" evidence="3">
    <location>
        <position position="172"/>
    </location>
</feature>
<dbReference type="InterPro" id="IPR029154">
    <property type="entry name" value="HIBADH-like_NADP-bd"/>
</dbReference>
<dbReference type="Pfam" id="PF14833">
    <property type="entry name" value="NAD_binding_11"/>
    <property type="match status" value="1"/>
</dbReference>
<dbReference type="EMBL" id="BKAJ01000011">
    <property type="protein sequence ID" value="GEP53445.1"/>
    <property type="molecule type" value="Genomic_DNA"/>
</dbReference>
<dbReference type="PANTHER" id="PTHR43060:SF15">
    <property type="entry name" value="3-HYDROXYISOBUTYRATE DEHYDROGENASE-LIKE 1, MITOCHONDRIAL-RELATED"/>
    <property type="match status" value="1"/>
</dbReference>
<keyword evidence="2" id="KW-0520">NAD</keyword>
<dbReference type="InterPro" id="IPR013328">
    <property type="entry name" value="6PGD_dom2"/>
</dbReference>
<dbReference type="InterPro" id="IPR036291">
    <property type="entry name" value="NAD(P)-bd_dom_sf"/>
</dbReference>
<evidence type="ECO:0000313" key="7">
    <source>
        <dbReference type="Proteomes" id="UP000321058"/>
    </source>
</evidence>
<proteinExistence type="predicted"/>
<dbReference type="RefSeq" id="WP_147146100.1">
    <property type="nucleotide sequence ID" value="NZ_BKAJ01000011.1"/>
</dbReference>
<evidence type="ECO:0000313" key="6">
    <source>
        <dbReference type="EMBL" id="GEP53445.1"/>
    </source>
</evidence>
<organism evidence="6 7">
    <name type="scientific">Reyranella soli</name>
    <dbReference type="NCBI Taxonomy" id="1230389"/>
    <lineage>
        <taxon>Bacteria</taxon>
        <taxon>Pseudomonadati</taxon>
        <taxon>Pseudomonadota</taxon>
        <taxon>Alphaproteobacteria</taxon>
        <taxon>Hyphomicrobiales</taxon>
        <taxon>Reyranellaceae</taxon>
        <taxon>Reyranella</taxon>
    </lineage>
</organism>
<dbReference type="OrthoDB" id="9812907at2"/>
<accession>A0A512N382</accession>
<name>A0A512N382_9HYPH</name>
<dbReference type="InterPro" id="IPR008927">
    <property type="entry name" value="6-PGluconate_DH-like_C_sf"/>
</dbReference>
<reference evidence="6 7" key="1">
    <citation type="submission" date="2019-07" db="EMBL/GenBank/DDBJ databases">
        <title>Whole genome shotgun sequence of Reyranella soli NBRC 108950.</title>
        <authorList>
            <person name="Hosoyama A."/>
            <person name="Uohara A."/>
            <person name="Ohji S."/>
            <person name="Ichikawa N."/>
        </authorList>
    </citation>
    <scope>NUCLEOTIDE SEQUENCE [LARGE SCALE GENOMIC DNA]</scope>
    <source>
        <strain evidence="6 7">NBRC 108950</strain>
    </source>
</reference>
<evidence type="ECO:0000256" key="2">
    <source>
        <dbReference type="ARBA" id="ARBA00023027"/>
    </source>
</evidence>
<protein>
    <submittedName>
        <fullName evidence="6">Dehydrogenase</fullName>
    </submittedName>
</protein>
<dbReference type="PIRSF" id="PIRSF000103">
    <property type="entry name" value="HIBADH"/>
    <property type="match status" value="1"/>
</dbReference>
<keyword evidence="7" id="KW-1185">Reference proteome</keyword>
<dbReference type="InterPro" id="IPR006115">
    <property type="entry name" value="6PGDH_NADP-bd"/>
</dbReference>
<evidence type="ECO:0000259" key="5">
    <source>
        <dbReference type="Pfam" id="PF14833"/>
    </source>
</evidence>
<dbReference type="SUPFAM" id="SSF48179">
    <property type="entry name" value="6-phosphogluconate dehydrogenase C-terminal domain-like"/>
    <property type="match status" value="1"/>
</dbReference>
<evidence type="ECO:0000256" key="1">
    <source>
        <dbReference type="ARBA" id="ARBA00023002"/>
    </source>
</evidence>
<dbReference type="Gene3D" id="3.40.50.720">
    <property type="entry name" value="NAD(P)-binding Rossmann-like Domain"/>
    <property type="match status" value="1"/>
</dbReference>
<evidence type="ECO:0000256" key="3">
    <source>
        <dbReference type="PIRSR" id="PIRSR000103-1"/>
    </source>
</evidence>
<dbReference type="Proteomes" id="UP000321058">
    <property type="component" value="Unassembled WGS sequence"/>
</dbReference>
<dbReference type="GO" id="GO:0016491">
    <property type="term" value="F:oxidoreductase activity"/>
    <property type="evidence" value="ECO:0007669"/>
    <property type="project" value="UniProtKB-KW"/>
</dbReference>
<dbReference type="SUPFAM" id="SSF51735">
    <property type="entry name" value="NAD(P)-binding Rossmann-fold domains"/>
    <property type="match status" value="1"/>
</dbReference>
<dbReference type="GO" id="GO:0050661">
    <property type="term" value="F:NADP binding"/>
    <property type="evidence" value="ECO:0007669"/>
    <property type="project" value="InterPro"/>
</dbReference>
<dbReference type="AlphaFoldDB" id="A0A512N382"/>
<dbReference type="GO" id="GO:0051287">
    <property type="term" value="F:NAD binding"/>
    <property type="evidence" value="ECO:0007669"/>
    <property type="project" value="InterPro"/>
</dbReference>
<dbReference type="Pfam" id="PF03446">
    <property type="entry name" value="NAD_binding_2"/>
    <property type="match status" value="1"/>
</dbReference>
<feature type="domain" description="6-phosphogluconate dehydrogenase NADP-binding" evidence="4">
    <location>
        <begin position="4"/>
        <end position="163"/>
    </location>
</feature>
<feature type="domain" description="3-hydroxyisobutyrate dehydrogenase-like NAD-binding" evidence="5">
    <location>
        <begin position="166"/>
        <end position="278"/>
    </location>
</feature>
<dbReference type="Gene3D" id="1.10.1040.10">
    <property type="entry name" value="N-(1-d-carboxylethyl)-l-norvaline Dehydrogenase, domain 2"/>
    <property type="match status" value="1"/>
</dbReference>
<keyword evidence="1" id="KW-0560">Oxidoreductase</keyword>
<evidence type="ECO:0000259" key="4">
    <source>
        <dbReference type="Pfam" id="PF03446"/>
    </source>
</evidence>
<sequence>MADKIGFIGVGTMGEPMCRNLARKSGLAVLAADRDEAPLKRLAADGVKSASIDEIATECRIIMLSLPGGKEVEQVCLGEGGLVSKAKLGWTVIDLSTSPTSLARRLYAEFEGCASAFADAPVARTRQAAIDGTLSIMVGGTRECFTRIEPLLRCMASEVTYCGEAGSGQAVKILNNMILFQTGVALAEALAIARAHGVDGTVLFDTLTKGSADSFALRNHGMKAMLPGVFPERAFSVEYALKDLSYAIQMAEERGVPALGADVVRELMERAAELGHGKEYWPVILKAVEDATAKK</sequence>
<comment type="caution">
    <text evidence="6">The sequence shown here is derived from an EMBL/GenBank/DDBJ whole genome shotgun (WGS) entry which is preliminary data.</text>
</comment>
<dbReference type="PANTHER" id="PTHR43060">
    <property type="entry name" value="3-HYDROXYISOBUTYRATE DEHYDROGENASE-LIKE 1, MITOCHONDRIAL-RELATED"/>
    <property type="match status" value="1"/>
</dbReference>
<gene>
    <name evidence="6" type="ORF">RSO01_06110</name>
</gene>
<dbReference type="InterPro" id="IPR015815">
    <property type="entry name" value="HIBADH-related"/>
</dbReference>